<name>A0A8H7C3U1_AGABI</name>
<keyword evidence="4" id="KW-0472">Membrane</keyword>
<evidence type="ECO:0000256" key="4">
    <source>
        <dbReference type="SAM" id="Phobius"/>
    </source>
</evidence>
<reference evidence="7 8" key="1">
    <citation type="journal article" name="Sci. Rep.">
        <title>Telomere-to-telomere assembled and centromere annotated genomes of the two main subspecies of the button mushroom Agaricus bisporus reveal especially polymorphic chromosome ends.</title>
        <authorList>
            <person name="Sonnenberg A.S.M."/>
            <person name="Sedaghat-Telgerd N."/>
            <person name="Lavrijssen B."/>
            <person name="Ohm R.A."/>
            <person name="Hendrickx P.M."/>
            <person name="Scholtmeijer K."/>
            <person name="Baars J.J.P."/>
            <person name="van Peer A."/>
        </authorList>
    </citation>
    <scope>NUCLEOTIDE SEQUENCE [LARGE SCALE GENOMIC DNA]</scope>
    <source>
        <strain evidence="7 8">H119_p4</strain>
    </source>
</reference>
<dbReference type="PROSITE" id="PS50026">
    <property type="entry name" value="EGF_3"/>
    <property type="match status" value="1"/>
</dbReference>
<comment type="caution">
    <text evidence="2">Lacks conserved residue(s) required for the propagation of feature annotation.</text>
</comment>
<dbReference type="PANTHER" id="PTHR15332:SF175">
    <property type="entry name" value="PROPROTEIN CONVERTASE SUBTILISIN_KEXIN TYPE 5-LIKE"/>
    <property type="match status" value="1"/>
</dbReference>
<evidence type="ECO:0000256" key="3">
    <source>
        <dbReference type="SAM" id="MobiDB-lite"/>
    </source>
</evidence>
<keyword evidence="4" id="KW-1133">Transmembrane helix</keyword>
<dbReference type="Gene3D" id="2.10.220.10">
    <property type="entry name" value="Hormone Receptor, Insulin-like Growth Factor Receptor 1, Chain A, domain 2"/>
    <property type="match status" value="4"/>
</dbReference>
<gene>
    <name evidence="7" type="ORF">Agabi119p4_9458</name>
</gene>
<dbReference type="EMBL" id="JABXXO010000013">
    <property type="protein sequence ID" value="KAF7761466.1"/>
    <property type="molecule type" value="Genomic_DNA"/>
</dbReference>
<feature type="region of interest" description="Disordered" evidence="3">
    <location>
        <begin position="647"/>
        <end position="671"/>
    </location>
</feature>
<dbReference type="InterPro" id="IPR009030">
    <property type="entry name" value="Growth_fac_rcpt_cys_sf"/>
</dbReference>
<dbReference type="Proteomes" id="UP000629468">
    <property type="component" value="Unassembled WGS sequence"/>
</dbReference>
<keyword evidence="2" id="KW-1015">Disulfide bond</keyword>
<dbReference type="SMART" id="SM00180">
    <property type="entry name" value="EGF_Lam"/>
    <property type="match status" value="2"/>
</dbReference>
<dbReference type="InterPro" id="IPR006212">
    <property type="entry name" value="Furin_repeat"/>
</dbReference>
<feature type="domain" description="EGF-like" evidence="6">
    <location>
        <begin position="189"/>
        <end position="222"/>
    </location>
</feature>
<organism evidence="7 8">
    <name type="scientific">Agaricus bisporus var. burnettii</name>
    <dbReference type="NCBI Taxonomy" id="192524"/>
    <lineage>
        <taxon>Eukaryota</taxon>
        <taxon>Fungi</taxon>
        <taxon>Dikarya</taxon>
        <taxon>Basidiomycota</taxon>
        <taxon>Agaricomycotina</taxon>
        <taxon>Agaricomycetes</taxon>
        <taxon>Agaricomycetidae</taxon>
        <taxon>Agaricales</taxon>
        <taxon>Agaricineae</taxon>
        <taxon>Agaricaceae</taxon>
        <taxon>Agaricus</taxon>
    </lineage>
</organism>
<evidence type="ECO:0000256" key="2">
    <source>
        <dbReference type="PROSITE-ProRule" id="PRU00076"/>
    </source>
</evidence>
<dbReference type="SMART" id="SM00181">
    <property type="entry name" value="EGF"/>
    <property type="match status" value="5"/>
</dbReference>
<dbReference type="PANTHER" id="PTHR15332">
    <property type="entry name" value="PROPROTEIN CONVERTASE SUBTILISIN_KEXIN TYPE 5-LIKE"/>
    <property type="match status" value="1"/>
</dbReference>
<proteinExistence type="predicted"/>
<evidence type="ECO:0000256" key="5">
    <source>
        <dbReference type="SAM" id="SignalP"/>
    </source>
</evidence>
<evidence type="ECO:0000259" key="6">
    <source>
        <dbReference type="PROSITE" id="PS50026"/>
    </source>
</evidence>
<dbReference type="PROSITE" id="PS00022">
    <property type="entry name" value="EGF_1"/>
    <property type="match status" value="1"/>
</dbReference>
<dbReference type="CDD" id="cd00064">
    <property type="entry name" value="FU"/>
    <property type="match status" value="4"/>
</dbReference>
<keyword evidence="5" id="KW-0732">Signal</keyword>
<evidence type="ECO:0000313" key="8">
    <source>
        <dbReference type="Proteomes" id="UP000629468"/>
    </source>
</evidence>
<dbReference type="AlphaFoldDB" id="A0A8H7C3U1"/>
<feature type="compositionally biased region" description="Basic and acidic residues" evidence="3">
    <location>
        <begin position="1003"/>
        <end position="1013"/>
    </location>
</feature>
<evidence type="ECO:0000256" key="1">
    <source>
        <dbReference type="ARBA" id="ARBA00022536"/>
    </source>
</evidence>
<sequence>MTLMLFLASLLATVLFSNAASDSTLVCVPQRCLQGDSNITLGAKLSNSASSIPIHLLPGEYTSTTNSELLRDTLTSSTTTLSPSAGFSNASSSLSNSLPLELFLQPGIATFSSRLYSGQTAFTALPDSTNNNNTSSSTPLVAESVALSSNVVAITTSSSNRLVLWDSIPDTSHLPPPFNNAQLSLVDIQSTTCSPLCSSSGGICNSQGQCVCRDGFTGSSCEECSSGRFGPDCRVCGEDDCEKCDEGVSGTGRCLKKKRSGNDCNCVNGVCGDDGNCQCTTGFTKADNGTQCAKCADGFFLTSSGDCKACQVGCTKCADGSGDCLSCQSGSTQNQNDRALCIPSTQVTTTGTQCPQLAFANGDTCSPCAASCQTCSGGTSNDCTECVQGQYMLNGVCVKANGDGVCEGTSLIADNNKKACDSCGAKCTSCKIPEFSIASIVTQLQCTGCVPGSFLSDGKCVDSCPDGTFVSAQDGVTCQKCDSSCSTCSGSSTFCLSCSSQTQLTFNGACVAADSCPKSTFASDSTTSCISCHPDCSECSDYGFNKCTACPPERPVLVNGRCLSTCSKNEYWDSNANECKTCDSSCGSCTGPGSSSCLSCSNANDRVLRSGSCVSSSNACSSLGNDTSVINPLGVCFAELVVATNTSNPGKPVDPDEPDGPDLNEQPGTTTTRTEKLKLEWWQILLMALGCAFIFLAFIWCCCRRRRKKRKEEARRRLQGYAFANVPGSDKRPWWRSCGRRKNNQEINVHYDPAFDHNAAIRRSGWKYRLIRFGEKFFGHSKSTRGYYASRSSIEMEKTVNGKSIQVFHDTKHRSLCHSPPPHYRSNSDAISYSDRDVDIERIASPTRRRTSFPTEPFRHSRSSLEHDLDVPTGGRDSHKVNDLHGENTRSQFQREREHRHLEEEGEDTDMIELISQYRNIKTPPATKKNFLQHGSRSRSTLRNPRHHSNASGAHLLGSPSSRSHENDEVDDYYGQEEYYRRSYSSTISTDSLYSQVTGRTRRTPEARQRVREEQEEFPPILKSKFSMSTLGTGNDISQDRRKLKKKPDQERGSSSFWK</sequence>
<evidence type="ECO:0000313" key="7">
    <source>
        <dbReference type="EMBL" id="KAF7761466.1"/>
    </source>
</evidence>
<feature type="chain" id="PRO_5034679221" description="EGF-like domain-containing protein" evidence="5">
    <location>
        <begin position="20"/>
        <end position="1059"/>
    </location>
</feature>
<keyword evidence="4" id="KW-0812">Transmembrane</keyword>
<accession>A0A8H7C3U1</accession>
<feature type="compositionally biased region" description="Basic and acidic residues" evidence="3">
    <location>
        <begin position="857"/>
        <end position="903"/>
    </location>
</feature>
<feature type="region of interest" description="Disordered" evidence="3">
    <location>
        <begin position="844"/>
        <end position="969"/>
    </location>
</feature>
<keyword evidence="1 2" id="KW-0245">EGF-like domain</keyword>
<dbReference type="SUPFAM" id="SSF57184">
    <property type="entry name" value="Growth factor receptor domain"/>
    <property type="match status" value="3"/>
</dbReference>
<feature type="disulfide bond" evidence="2">
    <location>
        <begin position="212"/>
        <end position="221"/>
    </location>
</feature>
<feature type="signal peptide" evidence="5">
    <location>
        <begin position="1"/>
        <end position="19"/>
    </location>
</feature>
<dbReference type="InterPro" id="IPR002049">
    <property type="entry name" value="LE_dom"/>
</dbReference>
<comment type="caution">
    <text evidence="7">The sequence shown here is derived from an EMBL/GenBank/DDBJ whole genome shotgun (WGS) entry which is preliminary data.</text>
</comment>
<feature type="transmembrane region" description="Helical" evidence="4">
    <location>
        <begin position="681"/>
        <end position="703"/>
    </location>
</feature>
<protein>
    <recommendedName>
        <fullName evidence="6">EGF-like domain-containing protein</fullName>
    </recommendedName>
</protein>
<feature type="compositionally biased region" description="Polar residues" evidence="3">
    <location>
        <begin position="1026"/>
        <end position="1037"/>
    </location>
</feature>
<dbReference type="CDD" id="cd00055">
    <property type="entry name" value="EGF_Lam"/>
    <property type="match status" value="1"/>
</dbReference>
<dbReference type="InterPro" id="IPR000742">
    <property type="entry name" value="EGF"/>
</dbReference>
<feature type="region of interest" description="Disordered" evidence="3">
    <location>
        <begin position="991"/>
        <end position="1059"/>
    </location>
</feature>
<feature type="compositionally biased region" description="Polar residues" evidence="3">
    <location>
        <begin position="933"/>
        <end position="943"/>
    </location>
</feature>
<dbReference type="SMART" id="SM00261">
    <property type="entry name" value="FU"/>
    <property type="match status" value="7"/>
</dbReference>